<dbReference type="InterPro" id="IPR036890">
    <property type="entry name" value="HATPase_C_sf"/>
</dbReference>
<dbReference type="InterPro" id="IPR050482">
    <property type="entry name" value="Sensor_HK_TwoCompSys"/>
</dbReference>
<dbReference type="GO" id="GO:0005524">
    <property type="term" value="F:ATP binding"/>
    <property type="evidence" value="ECO:0007669"/>
    <property type="project" value="UniProtKB-KW"/>
</dbReference>
<evidence type="ECO:0000256" key="8">
    <source>
        <dbReference type="ARBA" id="ARBA00023012"/>
    </source>
</evidence>
<dbReference type="SUPFAM" id="SSF55874">
    <property type="entry name" value="ATPase domain of HSP90 chaperone/DNA topoisomerase II/histidine kinase"/>
    <property type="match status" value="1"/>
</dbReference>
<dbReference type="Gene3D" id="3.30.565.10">
    <property type="entry name" value="Histidine kinase-like ATPase, C-terminal domain"/>
    <property type="match status" value="1"/>
</dbReference>
<reference evidence="11 12" key="1">
    <citation type="submission" date="2020-10" db="EMBL/GenBank/DDBJ databases">
        <title>Draft genome sequences of plant-associated actinobacteria.</title>
        <authorList>
            <person name="Tarlachkov S.V."/>
            <person name="Starodumova I.P."/>
            <person name="Dorofeeva L.V."/>
            <person name="Prisyazhnaya N.V."/>
            <person name="Roubtsova T.V."/>
            <person name="Chizhov V.N."/>
            <person name="Nadler S.A."/>
            <person name="Subbotin S.A."/>
            <person name="Evtushenko L.I."/>
        </authorList>
    </citation>
    <scope>NUCLEOTIDE SEQUENCE [LARGE SCALE GENOMIC DNA]</scope>
    <source>
        <strain evidence="11 12">VKM Ac-2886</strain>
    </source>
</reference>
<dbReference type="EMBL" id="JADKRP010000008">
    <property type="protein sequence ID" value="MBF4632750.1"/>
    <property type="molecule type" value="Genomic_DNA"/>
</dbReference>
<feature type="transmembrane region" description="Helical" evidence="9">
    <location>
        <begin position="48"/>
        <end position="67"/>
    </location>
</feature>
<dbReference type="InterPro" id="IPR025828">
    <property type="entry name" value="Put_sensor_dom"/>
</dbReference>
<evidence type="ECO:0000313" key="12">
    <source>
        <dbReference type="Proteomes" id="UP000634579"/>
    </source>
</evidence>
<evidence type="ECO:0000256" key="2">
    <source>
        <dbReference type="ARBA" id="ARBA00012438"/>
    </source>
</evidence>
<comment type="catalytic activity">
    <reaction evidence="1">
        <text>ATP + protein L-histidine = ADP + protein N-phospho-L-histidine.</text>
        <dbReference type="EC" id="2.7.13.3"/>
    </reaction>
</comment>
<name>A0A8I0SDP3_9MICO</name>
<dbReference type="CDD" id="cd16917">
    <property type="entry name" value="HATPase_UhpB-NarQ-NarX-like"/>
    <property type="match status" value="1"/>
</dbReference>
<keyword evidence="9" id="KW-0472">Membrane</keyword>
<evidence type="ECO:0000256" key="3">
    <source>
        <dbReference type="ARBA" id="ARBA00022553"/>
    </source>
</evidence>
<keyword evidence="7" id="KW-0067">ATP-binding</keyword>
<gene>
    <name evidence="11" type="ORF">ITJ42_16135</name>
</gene>
<evidence type="ECO:0000256" key="7">
    <source>
        <dbReference type="ARBA" id="ARBA00022840"/>
    </source>
</evidence>
<sequence>MPAPRRSTAAAYVRRWRALLREAGYLLPLLPLAVVGSLLMWAGLAAGVGLAILWVGVPVLAASLLLARGLGGWELRRLAAAGLPTVAAPDWAARRVDGGAWRRWLGVIADGRTWSCWLHAALVQVLLGAITWTVGVVWIGIAVGGPTYWAWGRLLPHGDSELWLHTVVLGLNPGYVPASTLPGLFAGESAFYATAGALFLLSLPIVIHVLVLAHAGIAHLMLGESRTAVLRREATAAEASRVSAIVAEDGLLRRLERDLHDGPQQSLLRMQFDLASTLRALEPGDTRLRPLLESSLALSKATLQELRDLSQGLAPPLLQDRGLESALRTLAARSTVPTTTDLRIDAEHASVAEVERSVYYVVSELLANIAKHSGAANASVRVRTERSGGTARLTVDVVDDGHGGAETVAGHGLAGIRERIRGLRGTVAVTSPVGGPTVVTVALPLRAATDRERP</sequence>
<keyword evidence="4" id="KW-0808">Transferase</keyword>
<evidence type="ECO:0000256" key="9">
    <source>
        <dbReference type="SAM" id="Phobius"/>
    </source>
</evidence>
<dbReference type="Proteomes" id="UP000634579">
    <property type="component" value="Unassembled WGS sequence"/>
</dbReference>
<evidence type="ECO:0000313" key="11">
    <source>
        <dbReference type="EMBL" id="MBF4632750.1"/>
    </source>
</evidence>
<protein>
    <recommendedName>
        <fullName evidence="2">histidine kinase</fullName>
        <ecNumber evidence="2">2.7.13.3</ecNumber>
    </recommendedName>
</protein>
<dbReference type="Pfam" id="PF07730">
    <property type="entry name" value="HisKA_3"/>
    <property type="match status" value="1"/>
</dbReference>
<feature type="transmembrane region" description="Helical" evidence="9">
    <location>
        <begin position="23"/>
        <end position="42"/>
    </location>
</feature>
<evidence type="ECO:0000259" key="10">
    <source>
        <dbReference type="SMART" id="SM00387"/>
    </source>
</evidence>
<keyword evidence="5" id="KW-0547">Nucleotide-binding</keyword>
<keyword evidence="3" id="KW-0597">Phosphoprotein</keyword>
<proteinExistence type="predicted"/>
<dbReference type="InterPro" id="IPR011712">
    <property type="entry name" value="Sig_transdc_His_kin_sub3_dim/P"/>
</dbReference>
<keyword evidence="6" id="KW-0418">Kinase</keyword>
<evidence type="ECO:0000256" key="6">
    <source>
        <dbReference type="ARBA" id="ARBA00022777"/>
    </source>
</evidence>
<feature type="domain" description="Histidine kinase/HSP90-like ATPase" evidence="10">
    <location>
        <begin position="353"/>
        <end position="447"/>
    </location>
</feature>
<dbReference type="SMART" id="SM00387">
    <property type="entry name" value="HATPase_c"/>
    <property type="match status" value="1"/>
</dbReference>
<feature type="transmembrane region" description="Helical" evidence="9">
    <location>
        <begin position="121"/>
        <end position="141"/>
    </location>
</feature>
<dbReference type="InterPro" id="IPR003594">
    <property type="entry name" value="HATPase_dom"/>
</dbReference>
<dbReference type="GO" id="GO:0000155">
    <property type="term" value="F:phosphorelay sensor kinase activity"/>
    <property type="evidence" value="ECO:0007669"/>
    <property type="project" value="InterPro"/>
</dbReference>
<dbReference type="AlphaFoldDB" id="A0A8I0SDP3"/>
<dbReference type="EC" id="2.7.13.3" evidence="2"/>
<keyword evidence="9" id="KW-1133">Transmembrane helix</keyword>
<organism evidence="11 12">
    <name type="scientific">Clavibacter phaseoli</name>
    <dbReference type="NCBI Taxonomy" id="1734031"/>
    <lineage>
        <taxon>Bacteria</taxon>
        <taxon>Bacillati</taxon>
        <taxon>Actinomycetota</taxon>
        <taxon>Actinomycetes</taxon>
        <taxon>Micrococcales</taxon>
        <taxon>Microbacteriaceae</taxon>
        <taxon>Clavibacter</taxon>
    </lineage>
</organism>
<evidence type="ECO:0000256" key="5">
    <source>
        <dbReference type="ARBA" id="ARBA00022741"/>
    </source>
</evidence>
<dbReference type="GO" id="GO:0016020">
    <property type="term" value="C:membrane"/>
    <property type="evidence" value="ECO:0007669"/>
    <property type="project" value="InterPro"/>
</dbReference>
<evidence type="ECO:0000256" key="1">
    <source>
        <dbReference type="ARBA" id="ARBA00000085"/>
    </source>
</evidence>
<comment type="caution">
    <text evidence="11">The sequence shown here is derived from an EMBL/GenBank/DDBJ whole genome shotgun (WGS) entry which is preliminary data.</text>
</comment>
<keyword evidence="8" id="KW-0902">Two-component regulatory system</keyword>
<dbReference type="RefSeq" id="WP_194676315.1">
    <property type="nucleotide sequence ID" value="NZ_JADKRP010000008.1"/>
</dbReference>
<dbReference type="Gene3D" id="1.20.5.1930">
    <property type="match status" value="1"/>
</dbReference>
<dbReference type="GO" id="GO:0046983">
    <property type="term" value="F:protein dimerization activity"/>
    <property type="evidence" value="ECO:0007669"/>
    <property type="project" value="InterPro"/>
</dbReference>
<dbReference type="PANTHER" id="PTHR24421:SF10">
    <property type="entry name" value="NITRATE_NITRITE SENSOR PROTEIN NARQ"/>
    <property type="match status" value="1"/>
</dbReference>
<dbReference type="Pfam" id="PF13796">
    <property type="entry name" value="Sensor"/>
    <property type="match status" value="1"/>
</dbReference>
<accession>A0A8I0SDP3</accession>
<dbReference type="Pfam" id="PF02518">
    <property type="entry name" value="HATPase_c"/>
    <property type="match status" value="1"/>
</dbReference>
<dbReference type="PANTHER" id="PTHR24421">
    <property type="entry name" value="NITRATE/NITRITE SENSOR PROTEIN NARX-RELATED"/>
    <property type="match status" value="1"/>
</dbReference>
<keyword evidence="12" id="KW-1185">Reference proteome</keyword>
<keyword evidence="9" id="KW-0812">Transmembrane</keyword>
<feature type="transmembrane region" description="Helical" evidence="9">
    <location>
        <begin position="190"/>
        <end position="222"/>
    </location>
</feature>
<evidence type="ECO:0000256" key="4">
    <source>
        <dbReference type="ARBA" id="ARBA00022679"/>
    </source>
</evidence>